<proteinExistence type="predicted"/>
<evidence type="ECO:0000313" key="3">
    <source>
        <dbReference type="Proteomes" id="UP000092583"/>
    </source>
</evidence>
<dbReference type="STRING" id="1331196.A0A1B9IHM2"/>
<reference evidence="3" key="2">
    <citation type="submission" date="2013-12" db="EMBL/GenBank/DDBJ databases">
        <title>Evolution of pathogenesis and genome organization in the Tremellales.</title>
        <authorList>
            <person name="Cuomo C."/>
            <person name="Litvintseva A."/>
            <person name="Heitman J."/>
            <person name="Chen Y."/>
            <person name="Sun S."/>
            <person name="Springer D."/>
            <person name="Dromer F."/>
            <person name="Young S."/>
            <person name="Zeng Q."/>
            <person name="Chapman S."/>
            <person name="Gujja S."/>
            <person name="Saif S."/>
            <person name="Birren B."/>
        </authorList>
    </citation>
    <scope>NUCLEOTIDE SEQUENCE [LARGE SCALE GENOMIC DNA]</scope>
    <source>
        <strain evidence="3">CBS 10435</strain>
    </source>
</reference>
<sequence length="378" mass="42083">MQKAHQDDATRRIVTIGRSLPHTYRPNGLTIPSATEQFIVDTFTKIGEDGIERAVDQPDQLKFRMLIHLGRTAIIGSRMFLPPSQLGMIIDYTPDTLPQNMRHALCEYGKEMWTFRKRKDGHPTARAVNRYNGQTRGFEYLTKPILLTPFSLLDTPFGKPLPSTIHLISYPAPRIEGVLDEVQALKQERGWNPIIIWEPEEESSEVIRKVAKDIDIIGPNHHEVLRLFSPTIPSSPTEADLKAVYNQACKNLVLLQPKIGVVVRCGHLGCCYSPSSTLGLEPKLKWIPAYWNSHRKGWNGGRVVDPTGAGNAFMGGLAAALDSGKSLDEGVIWGSVAASFTIEQDGLSTLSQSNGKELWNGEGPWERVRIMKEDLGVI</sequence>
<dbReference type="SUPFAM" id="SSF53613">
    <property type="entry name" value="Ribokinase-like"/>
    <property type="match status" value="1"/>
</dbReference>
<dbReference type="PANTHER" id="PTHR47098:SF2">
    <property type="entry name" value="PROTEIN MAK32"/>
    <property type="match status" value="1"/>
</dbReference>
<reference evidence="2 3" key="1">
    <citation type="submission" date="2013-07" db="EMBL/GenBank/DDBJ databases">
        <title>The Genome Sequence of Kwoniella mangroviensis CBS10435.</title>
        <authorList>
            <consortium name="The Broad Institute Genome Sequencing Platform"/>
            <person name="Cuomo C."/>
            <person name="Litvintseva A."/>
            <person name="Chen Y."/>
            <person name="Heitman J."/>
            <person name="Sun S."/>
            <person name="Springer D."/>
            <person name="Dromer F."/>
            <person name="Young S.K."/>
            <person name="Zeng Q."/>
            <person name="Gargeya S."/>
            <person name="Fitzgerald M."/>
            <person name="Abouelleil A."/>
            <person name="Alvarado L."/>
            <person name="Berlin A.M."/>
            <person name="Chapman S.B."/>
            <person name="Dewar J."/>
            <person name="Goldberg J."/>
            <person name="Griggs A."/>
            <person name="Gujja S."/>
            <person name="Hansen M."/>
            <person name="Howarth C."/>
            <person name="Imamovic A."/>
            <person name="Larimer J."/>
            <person name="McCowan C."/>
            <person name="Murphy C."/>
            <person name="Pearson M."/>
            <person name="Priest M."/>
            <person name="Roberts A."/>
            <person name="Saif S."/>
            <person name="Shea T."/>
            <person name="Sykes S."/>
            <person name="Wortman J."/>
            <person name="Nusbaum C."/>
            <person name="Birren B."/>
        </authorList>
    </citation>
    <scope>NUCLEOTIDE SEQUENCE [LARGE SCALE GENOMIC DNA]</scope>
    <source>
        <strain evidence="2 3">CBS 10435</strain>
    </source>
</reference>
<gene>
    <name evidence="2" type="ORF">L486_07577</name>
</gene>
<name>A0A1B9IHM2_9TREE</name>
<dbReference type="EMBL" id="KI669468">
    <property type="protein sequence ID" value="OCF54921.1"/>
    <property type="molecule type" value="Genomic_DNA"/>
</dbReference>
<dbReference type="OrthoDB" id="497927at2759"/>
<dbReference type="Gene3D" id="3.40.1190.20">
    <property type="match status" value="1"/>
</dbReference>
<dbReference type="PANTHER" id="PTHR47098">
    <property type="entry name" value="PROTEIN MAK32"/>
    <property type="match status" value="1"/>
</dbReference>
<dbReference type="Pfam" id="PF00294">
    <property type="entry name" value="PfkB"/>
    <property type="match status" value="1"/>
</dbReference>
<dbReference type="InterPro" id="IPR011611">
    <property type="entry name" value="PfkB_dom"/>
</dbReference>
<feature type="domain" description="Carbohydrate kinase PfkB" evidence="1">
    <location>
        <begin position="179"/>
        <end position="349"/>
    </location>
</feature>
<evidence type="ECO:0000259" key="1">
    <source>
        <dbReference type="Pfam" id="PF00294"/>
    </source>
</evidence>
<dbReference type="InterPro" id="IPR029056">
    <property type="entry name" value="Ribokinase-like"/>
</dbReference>
<dbReference type="Proteomes" id="UP000092583">
    <property type="component" value="Unassembled WGS sequence"/>
</dbReference>
<protein>
    <recommendedName>
        <fullName evidence="1">Carbohydrate kinase PfkB domain-containing protein</fullName>
    </recommendedName>
</protein>
<dbReference type="AlphaFoldDB" id="A0A1B9IHM2"/>
<organism evidence="2 3">
    <name type="scientific">Kwoniella mangroviensis CBS 10435</name>
    <dbReference type="NCBI Taxonomy" id="1331196"/>
    <lineage>
        <taxon>Eukaryota</taxon>
        <taxon>Fungi</taxon>
        <taxon>Dikarya</taxon>
        <taxon>Basidiomycota</taxon>
        <taxon>Agaricomycotina</taxon>
        <taxon>Tremellomycetes</taxon>
        <taxon>Tremellales</taxon>
        <taxon>Cryptococcaceae</taxon>
        <taxon>Kwoniella</taxon>
    </lineage>
</organism>
<accession>A0A1B9IHM2</accession>
<evidence type="ECO:0000313" key="2">
    <source>
        <dbReference type="EMBL" id="OCF54921.1"/>
    </source>
</evidence>
<keyword evidence="3" id="KW-1185">Reference proteome</keyword>